<organism evidence="3">
    <name type="scientific">Tetraselmis chuii</name>
    <dbReference type="NCBI Taxonomy" id="63592"/>
    <lineage>
        <taxon>Eukaryota</taxon>
        <taxon>Viridiplantae</taxon>
        <taxon>Chlorophyta</taxon>
        <taxon>core chlorophytes</taxon>
        <taxon>Chlorodendrophyceae</taxon>
        <taxon>Chlorodendrales</taxon>
        <taxon>Chlorodendraceae</taxon>
        <taxon>Tetraselmis</taxon>
    </lineage>
</organism>
<feature type="transmembrane region" description="Helical" evidence="2">
    <location>
        <begin position="131"/>
        <end position="150"/>
    </location>
</feature>
<feature type="transmembrane region" description="Helical" evidence="2">
    <location>
        <begin position="156"/>
        <end position="176"/>
    </location>
</feature>
<feature type="transmembrane region" description="Helical" evidence="2">
    <location>
        <begin position="348"/>
        <end position="366"/>
    </location>
</feature>
<feature type="region of interest" description="Disordered" evidence="1">
    <location>
        <begin position="13"/>
        <end position="45"/>
    </location>
</feature>
<feature type="transmembrane region" description="Helical" evidence="2">
    <location>
        <begin position="316"/>
        <end position="336"/>
    </location>
</feature>
<proteinExistence type="predicted"/>
<feature type="transmembrane region" description="Helical" evidence="2">
    <location>
        <begin position="378"/>
        <end position="399"/>
    </location>
</feature>
<feature type="region of interest" description="Disordered" evidence="1">
    <location>
        <begin position="94"/>
        <end position="124"/>
    </location>
</feature>
<reference evidence="3" key="1">
    <citation type="submission" date="2021-01" db="EMBL/GenBank/DDBJ databases">
        <authorList>
            <person name="Corre E."/>
            <person name="Pelletier E."/>
            <person name="Niang G."/>
            <person name="Scheremetjew M."/>
            <person name="Finn R."/>
            <person name="Kale V."/>
            <person name="Holt S."/>
            <person name="Cochrane G."/>
            <person name="Meng A."/>
            <person name="Brown T."/>
            <person name="Cohen L."/>
        </authorList>
    </citation>
    <scope>NUCLEOTIDE SEQUENCE</scope>
    <source>
        <strain evidence="3">PLY429</strain>
    </source>
</reference>
<keyword evidence="2" id="KW-0812">Transmembrane</keyword>
<feature type="transmembrane region" description="Helical" evidence="2">
    <location>
        <begin position="279"/>
        <end position="296"/>
    </location>
</feature>
<evidence type="ECO:0000313" key="3">
    <source>
        <dbReference type="EMBL" id="CAD9214111.1"/>
    </source>
</evidence>
<keyword evidence="2" id="KW-1133">Transmembrane helix</keyword>
<gene>
    <name evidence="3" type="ORF">TCHU04912_LOCUS16350</name>
</gene>
<evidence type="ECO:0000256" key="2">
    <source>
        <dbReference type="SAM" id="Phobius"/>
    </source>
</evidence>
<keyword evidence="2" id="KW-0472">Membrane</keyword>
<dbReference type="EMBL" id="HBGG01031318">
    <property type="protein sequence ID" value="CAD9214111.1"/>
    <property type="molecule type" value="Transcribed_RNA"/>
</dbReference>
<accession>A0A7S1SZY5</accession>
<protein>
    <submittedName>
        <fullName evidence="3">Uncharacterized protein</fullName>
    </submittedName>
</protein>
<dbReference type="AlphaFoldDB" id="A0A7S1SZY5"/>
<evidence type="ECO:0000256" key="1">
    <source>
        <dbReference type="SAM" id="MobiDB-lite"/>
    </source>
</evidence>
<sequence length="426" mass="46820">MILHPWVHSDACSKNSGGSVKWSVSAGGGSEVAQQDTRENLDESSGGVTWCDTEIHDNFTTRSPQLQRTTVRDRLLLHRRVVEDARLAMLCGSCGHSASSSKDTRTLSGGRASRRRGDRSDRGVKTEQSHIFQLLAAASVSALLIYFTPLRNESPAIQAPLLLVQLLLVFVALPTGRRLRAAATRRLNSLAEQHLTTKFKVSNQFDFADVSVSVGYADFKRQHNHFWPLYVVSASVLVMSCVCKTLQPSQIGCVLMYFPLGVVDLMEGELVTRTNMPSLLALIVVAYVCTMWYMLIQPISVSMFGTVAMHFGPMDVPGAVAWGMSYCLSWSLRVLCPTPMKMSKTLEVMALLCILKIGSTCAHIWAAQEDGQIVPDSAWSQIEVDITVTGVSAVVIAMLRLHMEEKNMTSFLHSHLILSGSSMKKA</sequence>
<name>A0A7S1SZY5_9CHLO</name>